<sequence>MQIEMTQMSSTLLSIGGIFLLGFAADLAGRYTPLPRVTLLLLCGLLFGPAGLDLLPHRFIDEWFPLLTHIALCMVGFLLGEKITVSAIRERGKSVLWMSVGQAMGASLLVGAVLFLWGTAPAFVLIMAGIAPASAPAAIFDVVKESGKKSHFTKILLGIVAIDDAWGLLIFSFLLAAASAISGQGGAVDAFLTGCGEVAGSIVLGLLIGLPMAFLTGRVHPGEPTQAEALGLVIICAGSAVLLDLSPILAAMVMGSTVATLASHHEHPFNEINEIEWPFMILFFLLAGASLHIEELTAAGVIGLLYVIARMAGLYSGARLSAHLLNADPVVKRWLGCCLFPQAGVALGMALLATDRFPELKDLILPVVIGSTVIFEIIGPVITRHVLNKISNENK</sequence>
<dbReference type="GO" id="GO:0015297">
    <property type="term" value="F:antiporter activity"/>
    <property type="evidence" value="ECO:0007669"/>
    <property type="project" value="InterPro"/>
</dbReference>
<feature type="transmembrane region" description="Helical" evidence="5">
    <location>
        <begin position="37"/>
        <end position="57"/>
    </location>
</feature>
<dbReference type="PANTHER" id="PTHR43021">
    <property type="entry name" value="NA(+)/H(+) ANTIPORTER-RELATED"/>
    <property type="match status" value="1"/>
</dbReference>
<keyword evidence="2 5" id="KW-0812">Transmembrane</keyword>
<feature type="transmembrane region" description="Helical" evidence="5">
    <location>
        <begin position="330"/>
        <end position="351"/>
    </location>
</feature>
<feature type="domain" description="Cation/H+ exchanger transmembrane" evidence="6">
    <location>
        <begin position="24"/>
        <end position="388"/>
    </location>
</feature>
<evidence type="ECO:0000256" key="5">
    <source>
        <dbReference type="SAM" id="Phobius"/>
    </source>
</evidence>
<protein>
    <submittedName>
        <fullName evidence="7">Cation:proton antiporter</fullName>
    </submittedName>
</protein>
<proteinExistence type="predicted"/>
<keyword evidence="8" id="KW-1185">Reference proteome</keyword>
<accession>A0A850T2Y6</accession>
<feature type="transmembrane region" description="Helical" evidence="5">
    <location>
        <begin position="95"/>
        <end position="117"/>
    </location>
</feature>
<dbReference type="InterPro" id="IPR038770">
    <property type="entry name" value="Na+/solute_symporter_sf"/>
</dbReference>
<evidence type="ECO:0000259" key="6">
    <source>
        <dbReference type="Pfam" id="PF00999"/>
    </source>
</evidence>
<evidence type="ECO:0000256" key="1">
    <source>
        <dbReference type="ARBA" id="ARBA00004141"/>
    </source>
</evidence>
<dbReference type="GO" id="GO:1902600">
    <property type="term" value="P:proton transmembrane transport"/>
    <property type="evidence" value="ECO:0007669"/>
    <property type="project" value="InterPro"/>
</dbReference>
<feature type="transmembrane region" description="Helical" evidence="5">
    <location>
        <begin position="63"/>
        <end position="83"/>
    </location>
</feature>
<comment type="caution">
    <text evidence="7">The sequence shown here is derived from an EMBL/GenBank/DDBJ whole genome shotgun (WGS) entry which is preliminary data.</text>
</comment>
<feature type="transmembrane region" description="Helical" evidence="5">
    <location>
        <begin position="198"/>
        <end position="217"/>
    </location>
</feature>
<evidence type="ECO:0000256" key="2">
    <source>
        <dbReference type="ARBA" id="ARBA00022692"/>
    </source>
</evidence>
<dbReference type="EMBL" id="JACADJ010000002">
    <property type="protein sequence ID" value="NWH03552.1"/>
    <property type="molecule type" value="Genomic_DNA"/>
</dbReference>
<feature type="transmembrane region" description="Helical" evidence="5">
    <location>
        <begin position="363"/>
        <end position="382"/>
    </location>
</feature>
<organism evidence="7 8">
    <name type="scientific">Desulfobacter latus</name>
    <dbReference type="NCBI Taxonomy" id="2292"/>
    <lineage>
        <taxon>Bacteria</taxon>
        <taxon>Pseudomonadati</taxon>
        <taxon>Thermodesulfobacteriota</taxon>
        <taxon>Desulfobacteria</taxon>
        <taxon>Desulfobacterales</taxon>
        <taxon>Desulfobacteraceae</taxon>
        <taxon>Desulfobacter</taxon>
    </lineage>
</organism>
<feature type="transmembrane region" description="Helical" evidence="5">
    <location>
        <begin position="6"/>
        <end position="25"/>
    </location>
</feature>
<feature type="transmembrane region" description="Helical" evidence="5">
    <location>
        <begin position="123"/>
        <end position="143"/>
    </location>
</feature>
<name>A0A850T2Y6_9BACT</name>
<dbReference type="Pfam" id="PF00999">
    <property type="entry name" value="Na_H_Exchanger"/>
    <property type="match status" value="1"/>
</dbReference>
<feature type="transmembrane region" description="Helical" evidence="5">
    <location>
        <begin position="155"/>
        <end position="178"/>
    </location>
</feature>
<dbReference type="RefSeq" id="WP_178365001.1">
    <property type="nucleotide sequence ID" value="NZ_JACADJ010000002.1"/>
</dbReference>
<evidence type="ECO:0000256" key="3">
    <source>
        <dbReference type="ARBA" id="ARBA00022989"/>
    </source>
</evidence>
<evidence type="ECO:0000313" key="8">
    <source>
        <dbReference type="Proteomes" id="UP000553343"/>
    </source>
</evidence>
<evidence type="ECO:0000313" key="7">
    <source>
        <dbReference type="EMBL" id="NWH03552.1"/>
    </source>
</evidence>
<dbReference type="Proteomes" id="UP000553343">
    <property type="component" value="Unassembled WGS sequence"/>
</dbReference>
<dbReference type="PANTHER" id="PTHR43021:SF2">
    <property type="entry name" value="CATION_H+ EXCHANGER DOMAIN-CONTAINING PROTEIN"/>
    <property type="match status" value="1"/>
</dbReference>
<keyword evidence="3 5" id="KW-1133">Transmembrane helix</keyword>
<dbReference type="InterPro" id="IPR006153">
    <property type="entry name" value="Cation/H_exchanger_TM"/>
</dbReference>
<feature type="transmembrane region" description="Helical" evidence="5">
    <location>
        <begin position="229"/>
        <end position="259"/>
    </location>
</feature>
<dbReference type="GO" id="GO:0016020">
    <property type="term" value="C:membrane"/>
    <property type="evidence" value="ECO:0007669"/>
    <property type="project" value="UniProtKB-SubCell"/>
</dbReference>
<comment type="subcellular location">
    <subcellularLocation>
        <location evidence="1">Membrane</location>
        <topology evidence="1">Multi-pass membrane protein</topology>
    </subcellularLocation>
</comment>
<feature type="transmembrane region" description="Helical" evidence="5">
    <location>
        <begin position="279"/>
        <end position="309"/>
    </location>
</feature>
<gene>
    <name evidence="7" type="ORF">HXW94_00835</name>
</gene>
<dbReference type="AlphaFoldDB" id="A0A850T2Y6"/>
<evidence type="ECO:0000256" key="4">
    <source>
        <dbReference type="ARBA" id="ARBA00023136"/>
    </source>
</evidence>
<reference evidence="7 8" key="1">
    <citation type="submission" date="2020-06" db="EMBL/GenBank/DDBJ databases">
        <title>High-quality draft genome of sulfate reducer Desulfobacter latus type strain AcrS2 isolated from marine sediment.</title>
        <authorList>
            <person name="Hoppe M."/>
            <person name="Larsen C.K."/>
            <person name="Marshall I.P.G."/>
            <person name="Schramm A."/>
            <person name="Marietou A.G."/>
        </authorList>
    </citation>
    <scope>NUCLEOTIDE SEQUENCE [LARGE SCALE GENOMIC DNA]</scope>
    <source>
        <strain evidence="7 8">AcRS2</strain>
    </source>
</reference>
<dbReference type="Gene3D" id="1.20.1530.20">
    <property type="match status" value="1"/>
</dbReference>
<keyword evidence="4 5" id="KW-0472">Membrane</keyword>